<dbReference type="SUPFAM" id="SSF51206">
    <property type="entry name" value="cAMP-binding domain-like"/>
    <property type="match status" value="1"/>
</dbReference>
<name>A0A1P8JV32_9BURK</name>
<dbReference type="PROSITE" id="PS51063">
    <property type="entry name" value="HTH_CRP_2"/>
    <property type="match status" value="1"/>
</dbReference>
<dbReference type="InterPro" id="IPR036390">
    <property type="entry name" value="WH_DNA-bd_sf"/>
</dbReference>
<dbReference type="Pfam" id="PF13545">
    <property type="entry name" value="HTH_Crp_2"/>
    <property type="match status" value="1"/>
</dbReference>
<accession>A0A1P8JV32</accession>
<dbReference type="SUPFAM" id="SSF46785">
    <property type="entry name" value="Winged helix' DNA-binding domain"/>
    <property type="match status" value="1"/>
</dbReference>
<dbReference type="InterPro" id="IPR014710">
    <property type="entry name" value="RmlC-like_jellyroll"/>
</dbReference>
<keyword evidence="3" id="KW-0804">Transcription</keyword>
<dbReference type="EMBL" id="CP019236">
    <property type="protein sequence ID" value="APW37607.1"/>
    <property type="molecule type" value="Genomic_DNA"/>
</dbReference>
<dbReference type="GO" id="GO:0005829">
    <property type="term" value="C:cytosol"/>
    <property type="evidence" value="ECO:0007669"/>
    <property type="project" value="TreeGrafter"/>
</dbReference>
<keyword evidence="1" id="KW-0805">Transcription regulation</keyword>
<dbReference type="PANTHER" id="PTHR24567:SF68">
    <property type="entry name" value="DNA-BINDING TRANSCRIPTIONAL DUAL REGULATOR CRP"/>
    <property type="match status" value="1"/>
</dbReference>
<evidence type="ECO:0000259" key="4">
    <source>
        <dbReference type="PROSITE" id="PS51063"/>
    </source>
</evidence>
<evidence type="ECO:0000256" key="1">
    <source>
        <dbReference type="ARBA" id="ARBA00023015"/>
    </source>
</evidence>
<dbReference type="Pfam" id="PF00027">
    <property type="entry name" value="cNMP_binding"/>
    <property type="match status" value="1"/>
</dbReference>
<protein>
    <submittedName>
        <fullName evidence="5">Crp/Fnr family transcriptional regulator</fullName>
    </submittedName>
</protein>
<keyword evidence="6" id="KW-1185">Reference proteome</keyword>
<dbReference type="InterPro" id="IPR012318">
    <property type="entry name" value="HTH_CRP"/>
</dbReference>
<dbReference type="OrthoDB" id="9126850at2"/>
<organism evidence="5 6">
    <name type="scientific">Rhodoferax koreensis</name>
    <dbReference type="NCBI Taxonomy" id="1842727"/>
    <lineage>
        <taxon>Bacteria</taxon>
        <taxon>Pseudomonadati</taxon>
        <taxon>Pseudomonadota</taxon>
        <taxon>Betaproteobacteria</taxon>
        <taxon>Burkholderiales</taxon>
        <taxon>Comamonadaceae</taxon>
        <taxon>Rhodoferax</taxon>
    </lineage>
</organism>
<proteinExistence type="predicted"/>
<keyword evidence="2" id="KW-0238">DNA-binding</keyword>
<sequence length="250" mass="27932">MICQNILRHRTCALSIQERTVLEGAITSTRALPAGQIVVRQDEPVQISILLVQGLMTRHVDSIDGRRHLVAVHVPGDFVDLHAYTLKKLDHDVATLTDVNVAVFTHSGLERIQAEQPSLVRRLWFCTLLDAAMHRQWIYRHASLNALQRMAHFLCETNARLMAIGISDGRSFPLPMTQADLGEVCGLTNVHVNRILRQLREMGLCAVRAGEVEIYDLPGLVTAGVFQPDYLYLDSRVAARAIGADWSSHE</sequence>
<dbReference type="InterPro" id="IPR000595">
    <property type="entry name" value="cNMP-bd_dom"/>
</dbReference>
<dbReference type="CDD" id="cd00038">
    <property type="entry name" value="CAP_ED"/>
    <property type="match status" value="1"/>
</dbReference>
<reference evidence="5 6" key="1">
    <citation type="submission" date="2017-01" db="EMBL/GenBank/DDBJ databases">
        <authorList>
            <person name="Mah S.A."/>
            <person name="Swanson W.J."/>
            <person name="Moy G.W."/>
            <person name="Vacquier V.D."/>
        </authorList>
    </citation>
    <scope>NUCLEOTIDE SEQUENCE [LARGE SCALE GENOMIC DNA]</scope>
    <source>
        <strain evidence="5 6">DCY110</strain>
    </source>
</reference>
<evidence type="ECO:0000256" key="2">
    <source>
        <dbReference type="ARBA" id="ARBA00023125"/>
    </source>
</evidence>
<dbReference type="InterPro" id="IPR018490">
    <property type="entry name" value="cNMP-bd_dom_sf"/>
</dbReference>
<dbReference type="Proteomes" id="UP000186609">
    <property type="component" value="Chromosome"/>
</dbReference>
<dbReference type="SMART" id="SM00419">
    <property type="entry name" value="HTH_CRP"/>
    <property type="match status" value="1"/>
</dbReference>
<dbReference type="RefSeq" id="WP_076199299.1">
    <property type="nucleotide sequence ID" value="NZ_CP019236.1"/>
</dbReference>
<dbReference type="PANTHER" id="PTHR24567">
    <property type="entry name" value="CRP FAMILY TRANSCRIPTIONAL REGULATORY PROTEIN"/>
    <property type="match status" value="1"/>
</dbReference>
<dbReference type="InterPro" id="IPR036388">
    <property type="entry name" value="WH-like_DNA-bd_sf"/>
</dbReference>
<dbReference type="GO" id="GO:0003700">
    <property type="term" value="F:DNA-binding transcription factor activity"/>
    <property type="evidence" value="ECO:0007669"/>
    <property type="project" value="TreeGrafter"/>
</dbReference>
<dbReference type="AlphaFoldDB" id="A0A1P8JV32"/>
<dbReference type="InterPro" id="IPR050397">
    <property type="entry name" value="Env_Response_Regulators"/>
</dbReference>
<evidence type="ECO:0000313" key="5">
    <source>
        <dbReference type="EMBL" id="APW37607.1"/>
    </source>
</evidence>
<dbReference type="Gene3D" id="2.60.120.10">
    <property type="entry name" value="Jelly Rolls"/>
    <property type="match status" value="1"/>
</dbReference>
<dbReference type="GO" id="GO:0003677">
    <property type="term" value="F:DNA binding"/>
    <property type="evidence" value="ECO:0007669"/>
    <property type="project" value="UniProtKB-KW"/>
</dbReference>
<evidence type="ECO:0000313" key="6">
    <source>
        <dbReference type="Proteomes" id="UP000186609"/>
    </source>
</evidence>
<dbReference type="STRING" id="1842727.RD110_10760"/>
<feature type="domain" description="HTH crp-type" evidence="4">
    <location>
        <begin position="144"/>
        <end position="218"/>
    </location>
</feature>
<evidence type="ECO:0000256" key="3">
    <source>
        <dbReference type="ARBA" id="ARBA00023163"/>
    </source>
</evidence>
<gene>
    <name evidence="5" type="ORF">RD110_10760</name>
</gene>
<dbReference type="KEGG" id="rhy:RD110_10760"/>
<dbReference type="Gene3D" id="1.10.10.10">
    <property type="entry name" value="Winged helix-like DNA-binding domain superfamily/Winged helix DNA-binding domain"/>
    <property type="match status" value="1"/>
</dbReference>